<proteinExistence type="predicted"/>
<evidence type="ECO:0000259" key="1">
    <source>
        <dbReference type="SMART" id="SM00382"/>
    </source>
</evidence>
<dbReference type="InterPro" id="IPR027417">
    <property type="entry name" value="P-loop_NTPase"/>
</dbReference>
<dbReference type="InterPro" id="IPR049945">
    <property type="entry name" value="AAA_22"/>
</dbReference>
<name>A0A4Q7L3M7_9PSEU</name>
<dbReference type="Pfam" id="PF13401">
    <property type="entry name" value="AAA_22"/>
    <property type="match status" value="1"/>
</dbReference>
<sequence>MVAIAEEHEVSLFEERAENLTPEEFEAWTAPTPHDEQILRQLQTQGPKLLTGPRGCGKTTLLLRAAAEIRKRGSALPVYVNYGRSMFTEPAFNQRSDADGFFQDWLVAKVIAAMDETFQRLEVHAPDLRSQGEIARSFIDLAERNPHAARPDLPGPTALTKALESWAEKAKAKRIVLLLDDAAHAFVPEQQRVFFEYLRNLRTPAVTYKAAIYPGVTEFSPNFHVGHDAKLVHAWVPVEGSEYLDFMRSIYERRLPPAIRNRISVGVVLLFAAASFGVPRTFFALIETYLENWRGQPARSAQAANNTIIQNSDQLRDLHRSLSRKLPRYRQYVETGEKALDKLLLLIGELNETRHRAKTDAQALDVAIRHPIDSRLVTILGLLEYAGLVRRTNEAVSHGADRYSKFAIHGCLLVAAGALKFGQNPTMEQRANALVKTSRTGSYKRVGSEGILTPKQAEACQLVVANCAKCGTPRPMENARFCGACGAELVDASRFEELMATSIDELSLTRKKLRALHDQEMHKIEDLIRDRGLTEISKAQRIGPVWARRVYSLAEEFVGV</sequence>
<organism evidence="2 3">
    <name type="scientific">Herbihabitans rhizosphaerae</name>
    <dbReference type="NCBI Taxonomy" id="1872711"/>
    <lineage>
        <taxon>Bacteria</taxon>
        <taxon>Bacillati</taxon>
        <taxon>Actinomycetota</taxon>
        <taxon>Actinomycetes</taxon>
        <taxon>Pseudonocardiales</taxon>
        <taxon>Pseudonocardiaceae</taxon>
        <taxon>Herbihabitans</taxon>
    </lineage>
</organism>
<gene>
    <name evidence="2" type="ORF">EV193_102818</name>
</gene>
<dbReference type="SUPFAM" id="SSF52540">
    <property type="entry name" value="P-loop containing nucleoside triphosphate hydrolases"/>
    <property type="match status" value="1"/>
</dbReference>
<evidence type="ECO:0000313" key="2">
    <source>
        <dbReference type="EMBL" id="RZS43837.1"/>
    </source>
</evidence>
<protein>
    <recommendedName>
        <fullName evidence="1">AAA+ ATPase domain-containing protein</fullName>
    </recommendedName>
</protein>
<dbReference type="Proteomes" id="UP000294257">
    <property type="component" value="Unassembled WGS sequence"/>
</dbReference>
<reference evidence="2 3" key="1">
    <citation type="submission" date="2019-02" db="EMBL/GenBank/DDBJ databases">
        <title>Genomic Encyclopedia of Type Strains, Phase IV (KMG-IV): sequencing the most valuable type-strain genomes for metagenomic binning, comparative biology and taxonomic classification.</title>
        <authorList>
            <person name="Goeker M."/>
        </authorList>
    </citation>
    <scope>NUCLEOTIDE SEQUENCE [LARGE SCALE GENOMIC DNA]</scope>
    <source>
        <strain evidence="2 3">DSM 101727</strain>
    </source>
</reference>
<dbReference type="EMBL" id="SGWQ01000002">
    <property type="protein sequence ID" value="RZS43837.1"/>
    <property type="molecule type" value="Genomic_DNA"/>
</dbReference>
<dbReference type="SMART" id="SM00382">
    <property type="entry name" value="AAA"/>
    <property type="match status" value="1"/>
</dbReference>
<dbReference type="InterPro" id="IPR003593">
    <property type="entry name" value="AAA+_ATPase"/>
</dbReference>
<dbReference type="Gene3D" id="3.40.50.300">
    <property type="entry name" value="P-loop containing nucleotide triphosphate hydrolases"/>
    <property type="match status" value="1"/>
</dbReference>
<dbReference type="AlphaFoldDB" id="A0A4Q7L3M7"/>
<accession>A0A4Q7L3M7</accession>
<feature type="domain" description="AAA+ ATPase" evidence="1">
    <location>
        <begin position="44"/>
        <end position="382"/>
    </location>
</feature>
<keyword evidence="3" id="KW-1185">Reference proteome</keyword>
<comment type="caution">
    <text evidence="2">The sequence shown here is derived from an EMBL/GenBank/DDBJ whole genome shotgun (WGS) entry which is preliminary data.</text>
</comment>
<evidence type="ECO:0000313" key="3">
    <source>
        <dbReference type="Proteomes" id="UP000294257"/>
    </source>
</evidence>